<evidence type="ECO:0000313" key="1">
    <source>
        <dbReference type="EMBL" id="OAQ57626.1"/>
    </source>
</evidence>
<sequence length="975" mass="104456">MSTRINFDDLLAGTIVTDQYEPRGIIIERAQIIRDPYTPSPGNALYATEFSGPIEFPKAVLSFRFVSPNHSYIAVSPGTHFNVGGAATLTAYDTHGNALGSTYIDIPKGSHYAFGEFFSPAGAVIASFKVSGYRGDFDGIDNLIFDDTTVPQTPDFHLIYTGAEILRVSKTTTAQATVNVIRIHGSTGGISLTASSVPTGVVISSLTPNPVVASSFSLRVTASRDAIPAQNRQLVLTATPLVPSAGLVSHTITLLVTILDPYDVQIVGIEVTQGIQVFDLPEKPDPLSTAPVRYNGVRLAAGSRTIVRVFCSLRTPPRSTDLPRYSCYLHGSRNGATLPGGPISPQGAVSVAIERGGNNVSVAMRSDPGSGAVFQLPPEWTQGTITLRAEVQPDIGFGPELDNFDSVSQNDTFVLTDIAFTRTRDVRVAAIKLSISSINGGEVRDPGDVLEDCRNLLPIADNQFAVSLMATISIDHIFNQNTESCGFLGLSTCSLDSSSRAALVTDYLRDFVDDSGYIDTTGGRLIVGIYAAAAGERIRGLTSTECTGPFWDCDSLTVAIFRDSDRPLTSAAHEIGHMLGRKHASGTGGAKNPEDWPPDQQGFIQGVGVDRRTMRVLYPRDSTPFFDFMSYGGQAGGGDLDHWVSVRGWQATLSRLSASSALTPTTSPLGPKTEFPTVVENLADVTGVVVHAVVITEGGIKITKVAPVSGRKPLEGKPSAYHIIVQDRDSNTLYTSSPILVRNDVNMAGYIINLEAVIAVSNWPKVGAVEIHKADTPVARRVRAGIPPTLHDVLVKPDSAEKPSNWTVRWQANHPEGFPLTVKLDYSNDGGNHWVPRYFGPNNDTATLPNSYFSIATQNKGRIRVRISDGFDQVSAVSTGFDAPGSGPTVRIFSPQCCETFRTGCIIYLHGAAFDDSQEPITGQSLVWFLGEKQIGTSNTASVAIKAAGRQDIRLQATDSHSRTVSQSVEITVSL</sequence>
<comment type="caution">
    <text evidence="1">The sequence shown here is derived from an EMBL/GenBank/DDBJ whole genome shotgun (WGS) entry which is preliminary data.</text>
</comment>
<proteinExistence type="predicted"/>
<keyword evidence="2" id="KW-1185">Reference proteome</keyword>
<dbReference type="GeneID" id="28853603"/>
<dbReference type="RefSeq" id="XP_018135931.1">
    <property type="nucleotide sequence ID" value="XM_018289609.1"/>
</dbReference>
<protein>
    <submittedName>
        <fullName evidence="1">Uncharacterized protein</fullName>
    </submittedName>
</protein>
<dbReference type="EMBL" id="LSBJ02000018">
    <property type="protein sequence ID" value="OAQ57626.1"/>
    <property type="molecule type" value="Genomic_DNA"/>
</dbReference>
<accession>A0A179EWS1</accession>
<dbReference type="KEGG" id="pchm:VFPPC_11412"/>
<dbReference type="OrthoDB" id="5420513at2759"/>
<evidence type="ECO:0000313" key="2">
    <source>
        <dbReference type="Proteomes" id="UP000078397"/>
    </source>
</evidence>
<name>A0A179EWS1_METCM</name>
<dbReference type="Proteomes" id="UP000078397">
    <property type="component" value="Unassembled WGS sequence"/>
</dbReference>
<reference evidence="1 2" key="1">
    <citation type="journal article" date="2016" name="PLoS Pathog.">
        <title>Biosynthesis of antibiotic leucinostatins in bio-control fungus Purpureocillium lilacinum and their inhibition on phytophthora revealed by genome mining.</title>
        <authorList>
            <person name="Wang G."/>
            <person name="Liu Z."/>
            <person name="Lin R."/>
            <person name="Li E."/>
            <person name="Mao Z."/>
            <person name="Ling J."/>
            <person name="Yang Y."/>
            <person name="Yin W.B."/>
            <person name="Xie B."/>
        </authorList>
    </citation>
    <scope>NUCLEOTIDE SEQUENCE [LARGE SCALE GENOMIC DNA]</scope>
    <source>
        <strain evidence="1">170</strain>
    </source>
</reference>
<dbReference type="AlphaFoldDB" id="A0A179EWS1"/>
<organism evidence="1 2">
    <name type="scientific">Pochonia chlamydosporia 170</name>
    <dbReference type="NCBI Taxonomy" id="1380566"/>
    <lineage>
        <taxon>Eukaryota</taxon>
        <taxon>Fungi</taxon>
        <taxon>Dikarya</taxon>
        <taxon>Ascomycota</taxon>
        <taxon>Pezizomycotina</taxon>
        <taxon>Sordariomycetes</taxon>
        <taxon>Hypocreomycetidae</taxon>
        <taxon>Hypocreales</taxon>
        <taxon>Clavicipitaceae</taxon>
        <taxon>Pochonia</taxon>
    </lineage>
</organism>
<gene>
    <name evidence="1" type="ORF">VFPPC_11412</name>
</gene>